<protein>
    <recommendedName>
        <fullName evidence="4">Primosomal protein N' 3' DNA-binding domain-containing protein</fullName>
    </recommendedName>
</protein>
<dbReference type="Pfam" id="PF17764">
    <property type="entry name" value="PriA_3primeBD"/>
    <property type="match status" value="1"/>
</dbReference>
<evidence type="ECO:0000259" key="4">
    <source>
        <dbReference type="Pfam" id="PF17764"/>
    </source>
</evidence>
<evidence type="ECO:0000313" key="5">
    <source>
        <dbReference type="EMBL" id="OHA27220.1"/>
    </source>
</evidence>
<name>A0A1G2MTJ5_9BACT</name>
<evidence type="ECO:0000256" key="2">
    <source>
        <dbReference type="ARBA" id="ARBA00022840"/>
    </source>
</evidence>
<dbReference type="InterPro" id="IPR041222">
    <property type="entry name" value="PriA_3primeBD"/>
</dbReference>
<dbReference type="EMBL" id="MHRQ01000010">
    <property type="protein sequence ID" value="OHA27220.1"/>
    <property type="molecule type" value="Genomic_DNA"/>
</dbReference>
<dbReference type="Gene3D" id="3.40.1440.60">
    <property type="entry name" value="PriA, 3(prime) DNA-binding domain"/>
    <property type="match status" value="1"/>
</dbReference>
<dbReference type="GO" id="GO:0006302">
    <property type="term" value="P:double-strand break repair"/>
    <property type="evidence" value="ECO:0007669"/>
    <property type="project" value="TreeGrafter"/>
</dbReference>
<keyword evidence="2" id="KW-0067">ATP-binding</keyword>
<dbReference type="PANTHER" id="PTHR30580">
    <property type="entry name" value="PRIMOSOMAL PROTEIN N"/>
    <property type="match status" value="1"/>
</dbReference>
<sequence length="628" mass="70511">MKLVSVIPLETKAYRETLTYFSAQELPVGGLVSVPLRKKIIYALISEVQDVSQGKIAIKKSKIGFKKVLKVLDKKPYSTAFISAAQETARFYATSIGAVLSAVTPIVMFKRIRETDEHTKVPDRTHADTYILQTDDAERMTRYKSIVRESFTRAESVAYIVPTIQDAENAILLLSKGISEYVIVLHSDRTSRDIQQSIHRIKSAKHPLLVITTPGFLALAPPNTGTLILERENSHSYKQLIKPFIDFRFFATTLARIAHLRLILGDILLSSESVHEYHEGHYLELVAPKWHTIRNAKQELVDMRNYKPNLRGVTTSVSEELAGLITEMRALSDHTFIFAGRTGLAPTTICGDCGTLVVCARCQTPLVLYKTTGHKRVYLCRRCGEKSEPTIRCKNCTSWRLVTLGIGSELIEEELTKLFPNLSILRLDRETAKNRREARIIAKKFYDTPGSVLVGTELALPHLTENLGGVAVASVDALFSIPDFRINERVMYLLSKLESLAERRFLVQTRYPEHSVINSVLEGNLTTFYQSELAVRKSLSYPPFSIPIKISVAVDGQTNSINLKKLSQQLAPYTLDIFPARIKKGHMRAGTSGIVKIPRDEWPNEKTLAILRSLPSSFEIVVDPESFL</sequence>
<dbReference type="GO" id="GO:0003677">
    <property type="term" value="F:DNA binding"/>
    <property type="evidence" value="ECO:0007669"/>
    <property type="project" value="UniProtKB-KW"/>
</dbReference>
<dbReference type="GO" id="GO:0006310">
    <property type="term" value="P:DNA recombination"/>
    <property type="evidence" value="ECO:0007669"/>
    <property type="project" value="TreeGrafter"/>
</dbReference>
<dbReference type="Gene3D" id="3.40.50.300">
    <property type="entry name" value="P-loop containing nucleotide triphosphate hydrolases"/>
    <property type="match status" value="1"/>
</dbReference>
<proteinExistence type="predicted"/>
<dbReference type="GO" id="GO:0006270">
    <property type="term" value="P:DNA replication initiation"/>
    <property type="evidence" value="ECO:0007669"/>
    <property type="project" value="TreeGrafter"/>
</dbReference>
<gene>
    <name evidence="5" type="ORF">A3C06_03960</name>
</gene>
<dbReference type="STRING" id="1802312.A3C06_03960"/>
<keyword evidence="3" id="KW-0238">DNA-binding</keyword>
<dbReference type="GO" id="GO:0043138">
    <property type="term" value="F:3'-5' DNA helicase activity"/>
    <property type="evidence" value="ECO:0007669"/>
    <property type="project" value="TreeGrafter"/>
</dbReference>
<dbReference type="AlphaFoldDB" id="A0A1G2MTJ5"/>
<comment type="caution">
    <text evidence="5">The sequence shown here is derived from an EMBL/GenBank/DDBJ whole genome shotgun (WGS) entry which is preliminary data.</text>
</comment>
<dbReference type="GO" id="GO:0005524">
    <property type="term" value="F:ATP binding"/>
    <property type="evidence" value="ECO:0007669"/>
    <property type="project" value="UniProtKB-KW"/>
</dbReference>
<evidence type="ECO:0000313" key="6">
    <source>
        <dbReference type="Proteomes" id="UP000177565"/>
    </source>
</evidence>
<evidence type="ECO:0000256" key="3">
    <source>
        <dbReference type="ARBA" id="ARBA00023125"/>
    </source>
</evidence>
<dbReference type="Proteomes" id="UP000177565">
    <property type="component" value="Unassembled WGS sequence"/>
</dbReference>
<evidence type="ECO:0000256" key="1">
    <source>
        <dbReference type="ARBA" id="ARBA00022741"/>
    </source>
</evidence>
<organism evidence="5 6">
    <name type="scientific">Candidatus Taylorbacteria bacterium RIFCSPHIGHO2_02_FULL_46_13</name>
    <dbReference type="NCBI Taxonomy" id="1802312"/>
    <lineage>
        <taxon>Bacteria</taxon>
        <taxon>Candidatus Tayloriibacteriota</taxon>
    </lineage>
</organism>
<accession>A0A1G2MTJ5</accession>
<keyword evidence="1" id="KW-0547">Nucleotide-binding</keyword>
<dbReference type="InterPro" id="IPR027417">
    <property type="entry name" value="P-loop_NTPase"/>
</dbReference>
<feature type="domain" description="Primosomal protein N' 3' DNA-binding" evidence="4">
    <location>
        <begin position="14"/>
        <end position="105"/>
    </location>
</feature>
<dbReference type="InterPro" id="IPR042115">
    <property type="entry name" value="PriA_3primeBD_sf"/>
</dbReference>
<reference evidence="5 6" key="1">
    <citation type="journal article" date="2016" name="Nat. Commun.">
        <title>Thousands of microbial genomes shed light on interconnected biogeochemical processes in an aquifer system.</title>
        <authorList>
            <person name="Anantharaman K."/>
            <person name="Brown C.T."/>
            <person name="Hug L.A."/>
            <person name="Sharon I."/>
            <person name="Castelle C.J."/>
            <person name="Probst A.J."/>
            <person name="Thomas B.C."/>
            <person name="Singh A."/>
            <person name="Wilkins M.J."/>
            <person name="Karaoz U."/>
            <person name="Brodie E.L."/>
            <person name="Williams K.H."/>
            <person name="Hubbard S.S."/>
            <person name="Banfield J.F."/>
        </authorList>
    </citation>
    <scope>NUCLEOTIDE SEQUENCE [LARGE SCALE GENOMIC DNA]</scope>
</reference>
<dbReference type="PANTHER" id="PTHR30580:SF0">
    <property type="entry name" value="PRIMOSOMAL PROTEIN N"/>
    <property type="match status" value="1"/>
</dbReference>